<dbReference type="Proteomes" id="UP000274391">
    <property type="component" value="Unassembled WGS sequence"/>
</dbReference>
<protein>
    <submittedName>
        <fullName evidence="6">CDGSH iron-sulfur domain-containing protein</fullName>
    </submittedName>
</protein>
<gene>
    <name evidence="6" type="ORF">EG850_12660</name>
</gene>
<keyword evidence="7" id="KW-1185">Reference proteome</keyword>
<dbReference type="EMBL" id="RQVS01000024">
    <property type="protein sequence ID" value="RRJ85611.1"/>
    <property type="molecule type" value="Genomic_DNA"/>
</dbReference>
<evidence type="ECO:0000256" key="3">
    <source>
        <dbReference type="ARBA" id="ARBA00023004"/>
    </source>
</evidence>
<dbReference type="InterPro" id="IPR042216">
    <property type="entry name" value="MitoNEET_CISD"/>
</dbReference>
<evidence type="ECO:0000256" key="1">
    <source>
        <dbReference type="ARBA" id="ARBA00022714"/>
    </source>
</evidence>
<dbReference type="Pfam" id="PF09360">
    <property type="entry name" value="zf-CDGSH"/>
    <property type="match status" value="1"/>
</dbReference>
<proteinExistence type="predicted"/>
<dbReference type="GO" id="GO:0005737">
    <property type="term" value="C:cytoplasm"/>
    <property type="evidence" value="ECO:0007669"/>
    <property type="project" value="UniProtKB-ARBA"/>
</dbReference>
<keyword evidence="4" id="KW-0411">Iron-sulfur</keyword>
<keyword evidence="1" id="KW-0001">2Fe-2S</keyword>
<evidence type="ECO:0000313" key="6">
    <source>
        <dbReference type="EMBL" id="RRJ85611.1"/>
    </source>
</evidence>
<dbReference type="GO" id="GO:0051537">
    <property type="term" value="F:2 iron, 2 sulfur cluster binding"/>
    <property type="evidence" value="ECO:0007669"/>
    <property type="project" value="UniProtKB-KW"/>
</dbReference>
<comment type="caution">
    <text evidence="6">The sequence shown here is derived from an EMBL/GenBank/DDBJ whole genome shotgun (WGS) entry which is preliminary data.</text>
</comment>
<dbReference type="GO" id="GO:0046872">
    <property type="term" value="F:metal ion binding"/>
    <property type="evidence" value="ECO:0007669"/>
    <property type="project" value="UniProtKB-KW"/>
</dbReference>
<evidence type="ECO:0000313" key="7">
    <source>
        <dbReference type="Proteomes" id="UP000274391"/>
    </source>
</evidence>
<keyword evidence="3" id="KW-0408">Iron</keyword>
<evidence type="ECO:0000256" key="4">
    <source>
        <dbReference type="ARBA" id="ARBA00023014"/>
    </source>
</evidence>
<dbReference type="InterPro" id="IPR018967">
    <property type="entry name" value="FeS-contain_CDGSH-typ"/>
</dbReference>
<dbReference type="RefSeq" id="WP_124974040.1">
    <property type="nucleotide sequence ID" value="NZ_RQVS01000024.1"/>
</dbReference>
<feature type="domain" description="Iron-binding zinc finger CDGSH type" evidence="5">
    <location>
        <begin position="27"/>
        <end position="72"/>
    </location>
</feature>
<name>A0A3P3VS49_9MICO</name>
<dbReference type="Gene3D" id="3.40.5.90">
    <property type="entry name" value="CDGSH iron-sulfur domain, mitoNEET-type"/>
    <property type="match status" value="1"/>
</dbReference>
<sequence length="89" mass="9771">MSNRDAARRDPNEVVITECRNGPLLVRGPFVLSSDQDARTATPRRRVVALCRCGVSTIKPYCDGTHKLVSFRTDDGRADDGRTSELPPG</sequence>
<dbReference type="OrthoDB" id="9800162at2"/>
<organism evidence="6 7">
    <name type="scientific">Gulosibacter macacae</name>
    <dbReference type="NCBI Taxonomy" id="2488791"/>
    <lineage>
        <taxon>Bacteria</taxon>
        <taxon>Bacillati</taxon>
        <taxon>Actinomycetota</taxon>
        <taxon>Actinomycetes</taxon>
        <taxon>Micrococcales</taxon>
        <taxon>Microbacteriaceae</taxon>
        <taxon>Gulosibacter</taxon>
    </lineage>
</organism>
<keyword evidence="2" id="KW-0479">Metal-binding</keyword>
<dbReference type="SMART" id="SM00704">
    <property type="entry name" value="ZnF_CDGSH"/>
    <property type="match status" value="1"/>
</dbReference>
<evidence type="ECO:0000259" key="5">
    <source>
        <dbReference type="SMART" id="SM00704"/>
    </source>
</evidence>
<dbReference type="AlphaFoldDB" id="A0A3P3VS49"/>
<evidence type="ECO:0000256" key="2">
    <source>
        <dbReference type="ARBA" id="ARBA00022723"/>
    </source>
</evidence>
<reference evidence="6 7" key="1">
    <citation type="submission" date="2018-11" db="EMBL/GenBank/DDBJ databases">
        <title>YIM 102482-1 draft genome.</title>
        <authorList>
            <person name="Li G."/>
            <person name="Jiang Y."/>
        </authorList>
    </citation>
    <scope>NUCLEOTIDE SEQUENCE [LARGE SCALE GENOMIC DNA]</scope>
    <source>
        <strain evidence="6 7">YIM 102482-1</strain>
    </source>
</reference>
<accession>A0A3P3VS49</accession>